<feature type="repeat" description="WD" evidence="3">
    <location>
        <begin position="684"/>
        <end position="725"/>
    </location>
</feature>
<dbReference type="PROSITE" id="PS00678">
    <property type="entry name" value="WD_REPEATS_1"/>
    <property type="match status" value="6"/>
</dbReference>
<dbReference type="InterPro" id="IPR054471">
    <property type="entry name" value="GPIID_WHD"/>
</dbReference>
<evidence type="ECO:0000313" key="5">
    <source>
        <dbReference type="EMBL" id="KAJ5311528.1"/>
    </source>
</evidence>
<dbReference type="PANTHER" id="PTHR44090">
    <property type="entry name" value="WD REPEAT-CONTAINING PROTEIN 61"/>
    <property type="match status" value="1"/>
</dbReference>
<feature type="domain" description="NACHT" evidence="4">
    <location>
        <begin position="82"/>
        <end position="303"/>
    </location>
</feature>
<dbReference type="Gene3D" id="3.40.50.300">
    <property type="entry name" value="P-loop containing nucleotide triphosphate hydrolases"/>
    <property type="match status" value="1"/>
</dbReference>
<dbReference type="SMART" id="SM00320">
    <property type="entry name" value="WD40"/>
    <property type="match status" value="12"/>
</dbReference>
<dbReference type="PROSITE" id="PS50294">
    <property type="entry name" value="WD_REPEATS_REGION"/>
    <property type="match status" value="12"/>
</dbReference>
<dbReference type="InterPro" id="IPR001680">
    <property type="entry name" value="WD40_rpt"/>
</dbReference>
<evidence type="ECO:0000259" key="4">
    <source>
        <dbReference type="PROSITE" id="PS50837"/>
    </source>
</evidence>
<dbReference type="Pfam" id="PF00400">
    <property type="entry name" value="WD40"/>
    <property type="match status" value="7"/>
</dbReference>
<evidence type="ECO:0000256" key="1">
    <source>
        <dbReference type="ARBA" id="ARBA00022574"/>
    </source>
</evidence>
<name>A0A9W9U3F7_9EURO</name>
<organism evidence="5 6">
    <name type="scientific">Penicillium atrosanguineum</name>
    <dbReference type="NCBI Taxonomy" id="1132637"/>
    <lineage>
        <taxon>Eukaryota</taxon>
        <taxon>Fungi</taxon>
        <taxon>Dikarya</taxon>
        <taxon>Ascomycota</taxon>
        <taxon>Pezizomycotina</taxon>
        <taxon>Eurotiomycetes</taxon>
        <taxon>Eurotiomycetidae</taxon>
        <taxon>Eurotiales</taxon>
        <taxon>Aspergillaceae</taxon>
        <taxon>Penicillium</taxon>
    </lineage>
</organism>
<protein>
    <recommendedName>
        <fullName evidence="4">NACHT domain-containing protein</fullName>
    </recommendedName>
</protein>
<feature type="repeat" description="WD" evidence="3">
    <location>
        <begin position="1020"/>
        <end position="1061"/>
    </location>
</feature>
<dbReference type="Pfam" id="PF22939">
    <property type="entry name" value="WHD_GPIID"/>
    <property type="match status" value="1"/>
</dbReference>
<sequence>MSTTISYGEKNSGIQMGVNRGNVTIVQSDMLNQECLRDLHATNPVDDKERIENTKGGLLKDSYRWILDNKEFKQWQDSEKNRLLWIRGDPGKGKTMLLCGVIEELTRLYGDNASISFFFCQATDMRINSATSVLRGLIYLLVKNHPSLLHHVRARYDYAGKTLFQDVNAWNALSTIFRDILNDPTMQMTYLVIDALDECTNGLRFLLDLIVQESSVNPQIKWVVSSRNWPEIAERLDVATQLAPISLELSEVSVSEAVNQFIQHKVDELAKAKRYSDKTRDGVQSYLLSNSQGTFLWVALVCQNLQKIRINVLKKLESFPPGLDALYDRMINQVRESEDPELCKEILAIMSTVFRPITLHELTSFIELPDDEYDDIVSVKEIIAICGSFLTVREHTIMFVHQSAKEFLLKEVFSEIFPGGIEAKHYMIFARSLNVIFKTLERDILNINLPGLHTKDICRPSSNPLAAAEYACFYWLDHLEGSQHNRASELSNYDIGRVDAFLQQKFLHWLEALSILGSVSDGIQMMQKLEILIKDQRPDWILNYPVVEEDWSRSLQTLEGHSQIVRSITWSPDGSKLASASYDKTVRIWDPATGQSISTLKGYTDSVSSIAWSPDGSRLASASDDKIVRIWNPATGQSISTLKGHGGSVRLIAWAPDGNQLASASDDKTVRIWDLASGRSILILEGHSGLVRSIAWSPDGRRLALASSDKTVRIWDLATGQSVLALEGHSDLVTAIAWSPDGRRLASASSDKTVRIWDPATGQSISTVKGHGAWVASIAWSPDGSRLASASDDKTVRIWDLATGQSVLTLEGHSGGVTSIAWSPGGRRLASASSDKTVRIWDLAGSQSLLALEGHSDSVIAIAWSPDGRRLASASSDKTVRIWDPATSQSISTVKGHGALVTSIAWSPGGSRLASASDDKTVRIWDLASGRSISILEGHSGLVRSIAWSPDGRRLASASSDKTVRIWDLATGQSISILEGHSGSVRLITWSPDGSRLASAAYDKIVKIWDPATGQSVLTLEGHGGWVTSIAWSPEGSRFVSASSDKTVRIWDPATGQRVSNLSIGFINSLQFDEDDLNLVHTNIGTYDIGSKGPMTPVSDDFISPLKQYGYGLSQERSWITYNGLKLLWLPSEYRPNSYDNFARYATTLAIGCSSGRVIFLTLSKQNPVSSL</sequence>
<keyword evidence="6" id="KW-1185">Reference proteome</keyword>
<dbReference type="SUPFAM" id="SSF52540">
    <property type="entry name" value="P-loop containing nucleoside triphosphate hydrolases"/>
    <property type="match status" value="1"/>
</dbReference>
<dbReference type="FunFam" id="3.40.50.300:FF:001638">
    <property type="entry name" value="NACHT and WD40 domain protein"/>
    <property type="match status" value="1"/>
</dbReference>
<feature type="repeat" description="WD" evidence="3">
    <location>
        <begin position="768"/>
        <end position="809"/>
    </location>
</feature>
<dbReference type="InterPro" id="IPR020472">
    <property type="entry name" value="WD40_PAC1"/>
</dbReference>
<dbReference type="InterPro" id="IPR015943">
    <property type="entry name" value="WD40/YVTN_repeat-like_dom_sf"/>
</dbReference>
<dbReference type="PROSITE" id="PS50082">
    <property type="entry name" value="WD_REPEATS_2"/>
    <property type="match status" value="12"/>
</dbReference>
<dbReference type="PROSITE" id="PS50837">
    <property type="entry name" value="NACHT"/>
    <property type="match status" value="1"/>
</dbReference>
<keyword evidence="1 3" id="KW-0853">WD repeat</keyword>
<reference evidence="5" key="2">
    <citation type="journal article" date="2023" name="IMA Fungus">
        <title>Comparative genomic study of the Penicillium genus elucidates a diverse pangenome and 15 lateral gene transfer events.</title>
        <authorList>
            <person name="Petersen C."/>
            <person name="Sorensen T."/>
            <person name="Nielsen M.R."/>
            <person name="Sondergaard T.E."/>
            <person name="Sorensen J.L."/>
            <person name="Fitzpatrick D.A."/>
            <person name="Frisvad J.C."/>
            <person name="Nielsen K.L."/>
        </authorList>
    </citation>
    <scope>NUCLEOTIDE SEQUENCE</scope>
    <source>
        <strain evidence="5">IBT 21472</strain>
    </source>
</reference>
<dbReference type="InterPro" id="IPR027417">
    <property type="entry name" value="P-loop_NTPase"/>
</dbReference>
<dbReference type="Pfam" id="PF25173">
    <property type="entry name" value="Beta-prop_WDR3_1st"/>
    <property type="match status" value="1"/>
</dbReference>
<evidence type="ECO:0000313" key="6">
    <source>
        <dbReference type="Proteomes" id="UP001147746"/>
    </source>
</evidence>
<feature type="repeat" description="WD" evidence="3">
    <location>
        <begin position="978"/>
        <end position="1019"/>
    </location>
</feature>
<accession>A0A9W9U3F7</accession>
<feature type="repeat" description="WD" evidence="3">
    <location>
        <begin position="642"/>
        <end position="683"/>
    </location>
</feature>
<dbReference type="Pfam" id="PF24883">
    <property type="entry name" value="NPHP3_N"/>
    <property type="match status" value="1"/>
</dbReference>
<gene>
    <name evidence="5" type="ORF">N7476_007388</name>
</gene>
<dbReference type="InterPro" id="IPR036322">
    <property type="entry name" value="WD40_repeat_dom_sf"/>
</dbReference>
<dbReference type="Proteomes" id="UP001147746">
    <property type="component" value="Unassembled WGS sequence"/>
</dbReference>
<dbReference type="SUPFAM" id="SSF50978">
    <property type="entry name" value="WD40 repeat-like"/>
    <property type="match status" value="2"/>
</dbReference>
<dbReference type="Gene3D" id="2.130.10.10">
    <property type="entry name" value="YVTN repeat-like/Quinoprotein amine dehydrogenase"/>
    <property type="match status" value="6"/>
</dbReference>
<proteinExistence type="predicted"/>
<dbReference type="InterPro" id="IPR007111">
    <property type="entry name" value="NACHT_NTPase"/>
</dbReference>
<reference evidence="5" key="1">
    <citation type="submission" date="2022-12" db="EMBL/GenBank/DDBJ databases">
        <authorList>
            <person name="Petersen C."/>
        </authorList>
    </citation>
    <scope>NUCLEOTIDE SEQUENCE</scope>
    <source>
        <strain evidence="5">IBT 21472</strain>
    </source>
</reference>
<dbReference type="InterPro" id="IPR051510">
    <property type="entry name" value="SKI8"/>
</dbReference>
<dbReference type="PANTHER" id="PTHR44090:SF1">
    <property type="entry name" value="SUPERKILLER COMPLEX PROTEIN 8"/>
    <property type="match status" value="1"/>
</dbReference>
<evidence type="ECO:0000256" key="2">
    <source>
        <dbReference type="ARBA" id="ARBA00022737"/>
    </source>
</evidence>
<feature type="repeat" description="WD" evidence="3">
    <location>
        <begin position="936"/>
        <end position="977"/>
    </location>
</feature>
<comment type="caution">
    <text evidence="5">The sequence shown here is derived from an EMBL/GenBank/DDBJ whole genome shotgun (WGS) entry which is preliminary data.</text>
</comment>
<dbReference type="EMBL" id="JAPZBO010000007">
    <property type="protein sequence ID" value="KAJ5311528.1"/>
    <property type="molecule type" value="Genomic_DNA"/>
</dbReference>
<evidence type="ECO:0000256" key="3">
    <source>
        <dbReference type="PROSITE-ProRule" id="PRU00221"/>
    </source>
</evidence>
<dbReference type="CDD" id="cd00200">
    <property type="entry name" value="WD40"/>
    <property type="match status" value="2"/>
</dbReference>
<dbReference type="PRINTS" id="PR00320">
    <property type="entry name" value="GPROTEINBRPT"/>
</dbReference>
<dbReference type="AlphaFoldDB" id="A0A9W9U3F7"/>
<dbReference type="InterPro" id="IPR019775">
    <property type="entry name" value="WD40_repeat_CS"/>
</dbReference>
<feature type="repeat" description="WD" evidence="3">
    <location>
        <begin position="600"/>
        <end position="641"/>
    </location>
</feature>
<keyword evidence="2" id="KW-0677">Repeat</keyword>
<feature type="repeat" description="WD" evidence="3">
    <location>
        <begin position="810"/>
        <end position="851"/>
    </location>
</feature>
<feature type="repeat" description="WD" evidence="3">
    <location>
        <begin position="852"/>
        <end position="893"/>
    </location>
</feature>
<feature type="repeat" description="WD" evidence="3">
    <location>
        <begin position="558"/>
        <end position="599"/>
    </location>
</feature>
<feature type="repeat" description="WD" evidence="3">
    <location>
        <begin position="726"/>
        <end position="767"/>
    </location>
</feature>
<feature type="repeat" description="WD" evidence="3">
    <location>
        <begin position="894"/>
        <end position="935"/>
    </location>
</feature>
<dbReference type="InterPro" id="IPR056884">
    <property type="entry name" value="NPHP3-like_N"/>
</dbReference>
<dbReference type="GO" id="GO:0016593">
    <property type="term" value="C:Cdc73/Paf1 complex"/>
    <property type="evidence" value="ECO:0007669"/>
    <property type="project" value="TreeGrafter"/>
</dbReference>